<evidence type="ECO:0000256" key="1">
    <source>
        <dbReference type="SAM" id="MobiDB-lite"/>
    </source>
</evidence>
<sequence>MRRFGRSAAFVTALALAAVSAAACSSSGSTSSGGGDGSGSFKDVLHDIHAVTQTSDYIEYGATAQVTKLTGTTKPAASGPFSHMQGIGADQLFQYWSLLPPLTGFDSTAVTSAITVGNPPNAVGILYGGFDPAAIGAKLAAWGYKKQDRGGGTTAWISNDDHKIDMTKLDPVTGVGPGMTGWLNVIWVSRTSIAYGGATSDLAAALPAQSKPLSGDNVVSSLADCLGSPLGAMVLTDPKTIGNSAATGVAFGVTATSASDAREEICVAASAAAGAQTIATAFTKAVTTGTDLVQNNPWSKELTDPRTDVLGGSAHVVRLSATSADQQSGLVFRLVEDDDFGTLLGWPFQSTGRPLPSDTSSGQSSD</sequence>
<feature type="compositionally biased region" description="Polar residues" evidence="1">
    <location>
        <begin position="348"/>
        <end position="366"/>
    </location>
</feature>
<feature type="chain" id="PRO_5045836127" description="Lipoprotein" evidence="2">
    <location>
        <begin position="24"/>
        <end position="366"/>
    </location>
</feature>
<evidence type="ECO:0000256" key="2">
    <source>
        <dbReference type="SAM" id="SignalP"/>
    </source>
</evidence>
<evidence type="ECO:0008006" key="5">
    <source>
        <dbReference type="Google" id="ProtNLM"/>
    </source>
</evidence>
<keyword evidence="4" id="KW-1185">Reference proteome</keyword>
<evidence type="ECO:0000313" key="3">
    <source>
        <dbReference type="EMBL" id="MBS2553915.1"/>
    </source>
</evidence>
<feature type="signal peptide" evidence="2">
    <location>
        <begin position="1"/>
        <end position="23"/>
    </location>
</feature>
<feature type="region of interest" description="Disordered" evidence="1">
    <location>
        <begin position="346"/>
        <end position="366"/>
    </location>
</feature>
<dbReference type="Proteomes" id="UP000730482">
    <property type="component" value="Unassembled WGS sequence"/>
</dbReference>
<dbReference type="EMBL" id="JAAFYZ010000298">
    <property type="protein sequence ID" value="MBS2553915.1"/>
    <property type="molecule type" value="Genomic_DNA"/>
</dbReference>
<keyword evidence="2" id="KW-0732">Signal</keyword>
<evidence type="ECO:0000313" key="4">
    <source>
        <dbReference type="Proteomes" id="UP000730482"/>
    </source>
</evidence>
<dbReference type="RefSeq" id="WP_212020934.1">
    <property type="nucleotide sequence ID" value="NZ_JAAFYZ010000298.1"/>
</dbReference>
<gene>
    <name evidence="3" type="ORF">KGQ19_44390</name>
</gene>
<protein>
    <recommendedName>
        <fullName evidence="5">Lipoprotein</fullName>
    </recommendedName>
</protein>
<dbReference type="PROSITE" id="PS51257">
    <property type="entry name" value="PROKAR_LIPOPROTEIN"/>
    <property type="match status" value="1"/>
</dbReference>
<name>A0ABS5L6Q9_9ACTN</name>
<reference evidence="3 4" key="1">
    <citation type="submission" date="2020-02" db="EMBL/GenBank/DDBJ databases">
        <title>Acidophilic actinobacteria isolated from forest soil.</title>
        <authorList>
            <person name="Golinska P."/>
        </authorList>
    </citation>
    <scope>NUCLEOTIDE SEQUENCE [LARGE SCALE GENOMIC DNA]</scope>
    <source>
        <strain evidence="3 4">NL8</strain>
    </source>
</reference>
<accession>A0ABS5L6Q9</accession>
<proteinExistence type="predicted"/>
<organism evidence="3 4">
    <name type="scientific">Catenulispora pinistramenti</name>
    <dbReference type="NCBI Taxonomy" id="2705254"/>
    <lineage>
        <taxon>Bacteria</taxon>
        <taxon>Bacillati</taxon>
        <taxon>Actinomycetota</taxon>
        <taxon>Actinomycetes</taxon>
        <taxon>Catenulisporales</taxon>
        <taxon>Catenulisporaceae</taxon>
        <taxon>Catenulispora</taxon>
    </lineage>
</organism>
<comment type="caution">
    <text evidence="3">The sequence shown here is derived from an EMBL/GenBank/DDBJ whole genome shotgun (WGS) entry which is preliminary data.</text>
</comment>